<keyword evidence="4" id="KW-1185">Reference proteome</keyword>
<evidence type="ECO:0000256" key="2">
    <source>
        <dbReference type="SAM" id="Phobius"/>
    </source>
</evidence>
<dbReference type="AlphaFoldDB" id="A0A7W9YMX2"/>
<feature type="transmembrane region" description="Helical" evidence="2">
    <location>
        <begin position="15"/>
        <end position="36"/>
    </location>
</feature>
<feature type="compositionally biased region" description="Basic and acidic residues" evidence="1">
    <location>
        <begin position="72"/>
        <end position="83"/>
    </location>
</feature>
<protein>
    <recommendedName>
        <fullName evidence="5">DUF3558 domain-containing protein</fullName>
    </recommendedName>
</protein>
<accession>A0A7W9YMX2</accession>
<gene>
    <name evidence="3" type="ORF">HNR23_004541</name>
</gene>
<evidence type="ECO:0008006" key="5">
    <source>
        <dbReference type="Google" id="ProtNLM"/>
    </source>
</evidence>
<name>A0A7W9YMX2_9ACTN</name>
<feature type="region of interest" description="Disordered" evidence="1">
    <location>
        <begin position="37"/>
        <end position="104"/>
    </location>
</feature>
<sequence>MPGGPPPAPKKRTGLWIGLGIGAVVLLLVVVGGVVFMTSGDDGPGETPVAAKDRDSEDRAKDDRKEDDEPQDSDRDAGPKSDGADEFSTYRGPDKPTKVDIGSAPFAVPKDACAAFTDETLAGLGVEGDGSSVDIGDSASCRWMNVTSDGTLHTLKVEYWVPPGDQKSTSKGERLFDFKEAGIAALGTRKEEDKLDVGDEGKLVFADNSLQEGQLEATGLVRKDNMVIEITRGVRKDGGEPGLDYADVKVLMPELARQALNNVD</sequence>
<keyword evidence="2" id="KW-0812">Transmembrane</keyword>
<keyword evidence="2" id="KW-1133">Transmembrane helix</keyword>
<evidence type="ECO:0000256" key="1">
    <source>
        <dbReference type="SAM" id="MobiDB-lite"/>
    </source>
</evidence>
<dbReference type="RefSeq" id="WP_184078533.1">
    <property type="nucleotide sequence ID" value="NZ_JACHDS010000001.1"/>
</dbReference>
<keyword evidence="2" id="KW-0472">Membrane</keyword>
<feature type="compositionally biased region" description="Basic and acidic residues" evidence="1">
    <location>
        <begin position="51"/>
        <end position="64"/>
    </location>
</feature>
<dbReference type="Proteomes" id="UP000546642">
    <property type="component" value="Unassembled WGS sequence"/>
</dbReference>
<evidence type="ECO:0000313" key="4">
    <source>
        <dbReference type="Proteomes" id="UP000546642"/>
    </source>
</evidence>
<reference evidence="3 4" key="1">
    <citation type="submission" date="2020-08" db="EMBL/GenBank/DDBJ databases">
        <title>Sequencing the genomes of 1000 actinobacteria strains.</title>
        <authorList>
            <person name="Klenk H.-P."/>
        </authorList>
    </citation>
    <scope>NUCLEOTIDE SEQUENCE [LARGE SCALE GENOMIC DNA]</scope>
    <source>
        <strain evidence="3 4">DSM 46659</strain>
    </source>
</reference>
<proteinExistence type="predicted"/>
<organism evidence="3 4">
    <name type="scientific">Nocardiopsis mwathae</name>
    <dbReference type="NCBI Taxonomy" id="1472723"/>
    <lineage>
        <taxon>Bacteria</taxon>
        <taxon>Bacillati</taxon>
        <taxon>Actinomycetota</taxon>
        <taxon>Actinomycetes</taxon>
        <taxon>Streptosporangiales</taxon>
        <taxon>Nocardiopsidaceae</taxon>
        <taxon>Nocardiopsis</taxon>
    </lineage>
</organism>
<dbReference type="EMBL" id="JACHDS010000001">
    <property type="protein sequence ID" value="MBB6174481.1"/>
    <property type="molecule type" value="Genomic_DNA"/>
</dbReference>
<evidence type="ECO:0000313" key="3">
    <source>
        <dbReference type="EMBL" id="MBB6174481.1"/>
    </source>
</evidence>
<comment type="caution">
    <text evidence="3">The sequence shown here is derived from an EMBL/GenBank/DDBJ whole genome shotgun (WGS) entry which is preliminary data.</text>
</comment>